<evidence type="ECO:0000256" key="1">
    <source>
        <dbReference type="ARBA" id="ARBA00004123"/>
    </source>
</evidence>
<feature type="domain" description="Reverse transcriptase" evidence="13">
    <location>
        <begin position="501"/>
        <end position="760"/>
    </location>
</feature>
<feature type="compositionally biased region" description="Polar residues" evidence="11">
    <location>
        <begin position="1176"/>
        <end position="1188"/>
    </location>
</feature>
<dbReference type="InterPro" id="IPR036691">
    <property type="entry name" value="Endo/exonu/phosph_ase_sf"/>
</dbReference>
<protein>
    <submittedName>
        <fullName evidence="14">(diamondback moth) hypothetical protein</fullName>
    </submittedName>
</protein>
<dbReference type="Pfam" id="PF18263">
    <property type="entry name" value="WHD_MCM6"/>
    <property type="match status" value="1"/>
</dbReference>
<dbReference type="Gene3D" id="1.20.58.870">
    <property type="match status" value="1"/>
</dbReference>
<dbReference type="CDD" id="cd01650">
    <property type="entry name" value="RT_nLTR_like"/>
    <property type="match status" value="1"/>
</dbReference>
<keyword evidence="5" id="KW-0347">Helicase</keyword>
<sequence length="1310" mass="149407">MIFGAWNVRTLLDRDGNACPERKTAVVARELHRYNVDVAALSETHLADEGELVEGGGGYTFFWKGTAASEPRRSGVGFAVKNCIAKRLEEYPVHISDRVTTLRLKLDRNNYLNVISVYAPTLDKSDDVKDKFYEELSQCLDSINAREQVLLLGDFNARVGRDYEAWPGVLGRHGVGNMNSNGQLLLSLCAQHELAISNTMFRLAAKYKTTWMHPRSKHWHLIDYAMVRQRDISQVEVTRVMRGAHCWSDHRLIVTKLRLRLHRPRRSTVKKPASLNVVRLKDREVRERFADTLSERLSPDIKAGDVGAAWGTLSTHLIEAASAPLGMTSRRNEDWFDENDGVLRAAFDKHRELLRQHSRRGRTATEIKNSDLELRKLSRQLKDKWWRDKACHMQWLADTNQLGEFYCEVRKLIGTSCRAKVPLRSLDGAHLLTGKEDVLKRWAEHFDTLLNVDRSADLRNIGLLPQLPLATELDEPLSRDEIVTAIRQQQNKRAVGADLIPGELLKYGAPGKAFARVLLNRLKQLSEKILPETQFGFRPDRGTCEAIFSVRQLQEKSREQGRQLYLCFVDLEKAFDSVPREALWILLEKLGCTEKFVRLLRLLHDDMQCCVAVDGEQSDFFPVTCGVKQGCVLAPTLFALYFAVVVKEVLQTVSEGVRIRFRTGNLFNLGRLKARTKVSHALITEIMYADDLCFLAESPDGLQQLMSSFHQACCKFGLKISVKKTEVMTLDTHGHETLSIKIGEDELKQVHKFRYLGSTLTSKCDLDAEINNRISAAAAAFGKLRSKVFCSHDLKLATKISMYMAIVLPNLLYSSETWCLYRNHIRTLDRFHLKCLRSIIKIRWSDRVRNTEVLRRANVGGIEAYLMRRQLRWCGHVSRMAEERVAKRIFYSELEEGKRKPGGQLLRYKDVQKRHMKRCNIEPSRWEDLAAQRPEWRRVVARRVREFELQRKAELDAKRDQLKARPPAAINYNYVGGAGVRATLNARTSILAAANPIGGRYDRAKSLQQNVALSAPIMSRFDLFFILIDESSEMVDYAIARKIVDLHCNKEETYDCVYSREDLLRYIAFARSFKPIITEEAGKLLVDYYTVLRQRDSGGGGAGTWRITVRQLESMIRLAEAMAKMHCCSHVDTTHAMEAHRLLNKSIIRVEQPDIHLDDEETQFEPSAEDRPLPGNDTQNGDSGTNGDASGKKKLTLSFEEYKSLSDMLVVHMRKEENESESAGSEGAGMRKSEVVSWYLQQLVSSSQIESEDELLERKTLVEKVIDRLMYHDQVIIPLSTTGLKSSKSTEQEVEDDPLLVVHPNYVVDT</sequence>
<dbReference type="GO" id="GO:0004386">
    <property type="term" value="F:helicase activity"/>
    <property type="evidence" value="ECO:0007669"/>
    <property type="project" value="UniProtKB-KW"/>
</dbReference>
<evidence type="ECO:0000256" key="4">
    <source>
        <dbReference type="ARBA" id="ARBA00022741"/>
    </source>
</evidence>
<proteinExistence type="inferred from homology"/>
<dbReference type="PRINTS" id="PR01657">
    <property type="entry name" value="MCMFAMILY"/>
</dbReference>
<dbReference type="Gene3D" id="3.40.50.300">
    <property type="entry name" value="P-loop containing nucleotide triphosphate hydrolases"/>
    <property type="match status" value="1"/>
</dbReference>
<evidence type="ECO:0000256" key="5">
    <source>
        <dbReference type="ARBA" id="ARBA00022806"/>
    </source>
</evidence>
<dbReference type="InterPro" id="IPR031327">
    <property type="entry name" value="MCM"/>
</dbReference>
<evidence type="ECO:0000259" key="13">
    <source>
        <dbReference type="PROSITE" id="PS50878"/>
    </source>
</evidence>
<evidence type="ECO:0000313" key="14">
    <source>
        <dbReference type="EMBL" id="CAG9118675.1"/>
    </source>
</evidence>
<keyword evidence="9" id="KW-0131">Cell cycle</keyword>
<name>A0A8S4ERW1_PLUXY</name>
<evidence type="ECO:0000259" key="12">
    <source>
        <dbReference type="PROSITE" id="PS50051"/>
    </source>
</evidence>
<dbReference type="InterPro" id="IPR005135">
    <property type="entry name" value="Endo/exonuclease/phosphatase"/>
</dbReference>
<dbReference type="PANTHER" id="PTHR47027:SF20">
    <property type="entry name" value="REVERSE TRANSCRIPTASE-LIKE PROTEIN WITH RNA-DIRECTED DNA POLYMERASE DOMAIN"/>
    <property type="match status" value="1"/>
</dbReference>
<dbReference type="InterPro" id="IPR041562">
    <property type="entry name" value="MCM_lid"/>
</dbReference>
<dbReference type="GO" id="GO:0006260">
    <property type="term" value="P:DNA replication"/>
    <property type="evidence" value="ECO:0007669"/>
    <property type="project" value="UniProtKB-KW"/>
</dbReference>
<keyword evidence="8" id="KW-0539">Nucleus</keyword>
<dbReference type="GO" id="GO:0071897">
    <property type="term" value="P:DNA biosynthetic process"/>
    <property type="evidence" value="ECO:0007669"/>
    <property type="project" value="UniProtKB-ARBA"/>
</dbReference>
<dbReference type="CDD" id="cd09076">
    <property type="entry name" value="L1-EN"/>
    <property type="match status" value="1"/>
</dbReference>
<dbReference type="GO" id="GO:0005634">
    <property type="term" value="C:nucleus"/>
    <property type="evidence" value="ECO:0007669"/>
    <property type="project" value="UniProtKB-SubCell"/>
</dbReference>
<dbReference type="SUPFAM" id="SSF56672">
    <property type="entry name" value="DNA/RNA polymerases"/>
    <property type="match status" value="1"/>
</dbReference>
<accession>A0A8S4ERW1</accession>
<keyword evidence="3" id="KW-0235">DNA replication</keyword>
<dbReference type="InterPro" id="IPR027417">
    <property type="entry name" value="P-loop_NTPase"/>
</dbReference>
<dbReference type="PANTHER" id="PTHR47027">
    <property type="entry name" value="REVERSE TRANSCRIPTASE DOMAIN-CONTAINING PROTEIN"/>
    <property type="match status" value="1"/>
</dbReference>
<dbReference type="PROSITE" id="PS50878">
    <property type="entry name" value="RT_POL"/>
    <property type="match status" value="1"/>
</dbReference>
<comment type="similarity">
    <text evidence="2 10">Belongs to the MCM family.</text>
</comment>
<dbReference type="Gene3D" id="3.60.10.10">
    <property type="entry name" value="Endonuclease/exonuclease/phosphatase"/>
    <property type="match status" value="1"/>
</dbReference>
<comment type="caution">
    <text evidence="14">The sequence shown here is derived from an EMBL/GenBank/DDBJ whole genome shotgun (WGS) entry which is preliminary data.</text>
</comment>
<dbReference type="FunFam" id="1.20.58.870:FF:000001">
    <property type="entry name" value="DNA helicase"/>
    <property type="match status" value="1"/>
</dbReference>
<dbReference type="InterPro" id="IPR000477">
    <property type="entry name" value="RT_dom"/>
</dbReference>
<dbReference type="Pfam" id="PF00078">
    <property type="entry name" value="RVT_1"/>
    <property type="match status" value="1"/>
</dbReference>
<dbReference type="Pfam" id="PF00493">
    <property type="entry name" value="MCM"/>
    <property type="match status" value="1"/>
</dbReference>
<dbReference type="SMART" id="SM00350">
    <property type="entry name" value="MCM"/>
    <property type="match status" value="1"/>
</dbReference>
<dbReference type="Proteomes" id="UP000653454">
    <property type="component" value="Unassembled WGS sequence"/>
</dbReference>
<keyword evidence="6 10" id="KW-0067">ATP-binding</keyword>
<dbReference type="InterPro" id="IPR041024">
    <property type="entry name" value="Mcm6_C"/>
</dbReference>
<evidence type="ECO:0000256" key="11">
    <source>
        <dbReference type="SAM" id="MobiDB-lite"/>
    </source>
</evidence>
<keyword evidence="4 10" id="KW-0547">Nucleotide-binding</keyword>
<dbReference type="EMBL" id="CAJHNJ030000021">
    <property type="protein sequence ID" value="CAG9118675.1"/>
    <property type="molecule type" value="Genomic_DNA"/>
</dbReference>
<feature type="domain" description="MCM C-terminal AAA(+) ATPase" evidence="12">
    <location>
        <begin position="975"/>
        <end position="1043"/>
    </location>
</feature>
<evidence type="ECO:0000256" key="8">
    <source>
        <dbReference type="ARBA" id="ARBA00023242"/>
    </source>
</evidence>
<feature type="region of interest" description="Disordered" evidence="11">
    <location>
        <begin position="1154"/>
        <end position="1193"/>
    </location>
</feature>
<dbReference type="GO" id="GO:0003677">
    <property type="term" value="F:DNA binding"/>
    <property type="evidence" value="ECO:0007669"/>
    <property type="project" value="UniProtKB-KW"/>
</dbReference>
<evidence type="ECO:0000256" key="2">
    <source>
        <dbReference type="ARBA" id="ARBA00008010"/>
    </source>
</evidence>
<dbReference type="InterPro" id="IPR043502">
    <property type="entry name" value="DNA/RNA_pol_sf"/>
</dbReference>
<keyword evidence="7 10" id="KW-0238">DNA-binding</keyword>
<evidence type="ECO:0000256" key="9">
    <source>
        <dbReference type="ARBA" id="ARBA00023306"/>
    </source>
</evidence>
<dbReference type="SUPFAM" id="SSF56219">
    <property type="entry name" value="DNase I-like"/>
    <property type="match status" value="1"/>
</dbReference>
<evidence type="ECO:0000313" key="15">
    <source>
        <dbReference type="Proteomes" id="UP000653454"/>
    </source>
</evidence>
<dbReference type="PROSITE" id="PS50051">
    <property type="entry name" value="MCM_2"/>
    <property type="match status" value="1"/>
</dbReference>
<gene>
    <name evidence="14" type="ORF">PLXY2_LOCUS6597</name>
</gene>
<evidence type="ECO:0000256" key="3">
    <source>
        <dbReference type="ARBA" id="ARBA00022705"/>
    </source>
</evidence>
<dbReference type="Pfam" id="PF17855">
    <property type="entry name" value="MCM_lid"/>
    <property type="match status" value="1"/>
</dbReference>
<evidence type="ECO:0000256" key="10">
    <source>
        <dbReference type="RuleBase" id="RU004070"/>
    </source>
</evidence>
<keyword evidence="5" id="KW-0378">Hydrolase</keyword>
<dbReference type="Pfam" id="PF03372">
    <property type="entry name" value="Exo_endo_phos"/>
    <property type="match status" value="1"/>
</dbReference>
<organism evidence="14 15">
    <name type="scientific">Plutella xylostella</name>
    <name type="common">Diamondback moth</name>
    <name type="synonym">Plutella maculipennis</name>
    <dbReference type="NCBI Taxonomy" id="51655"/>
    <lineage>
        <taxon>Eukaryota</taxon>
        <taxon>Metazoa</taxon>
        <taxon>Ecdysozoa</taxon>
        <taxon>Arthropoda</taxon>
        <taxon>Hexapoda</taxon>
        <taxon>Insecta</taxon>
        <taxon>Pterygota</taxon>
        <taxon>Neoptera</taxon>
        <taxon>Endopterygota</taxon>
        <taxon>Lepidoptera</taxon>
        <taxon>Glossata</taxon>
        <taxon>Ditrysia</taxon>
        <taxon>Yponomeutoidea</taxon>
        <taxon>Plutellidae</taxon>
        <taxon>Plutella</taxon>
    </lineage>
</organism>
<evidence type="ECO:0000256" key="7">
    <source>
        <dbReference type="ARBA" id="ARBA00023125"/>
    </source>
</evidence>
<keyword evidence="15" id="KW-1185">Reference proteome</keyword>
<comment type="subcellular location">
    <subcellularLocation>
        <location evidence="1">Nucleus</location>
    </subcellularLocation>
</comment>
<dbReference type="SUPFAM" id="SSF52540">
    <property type="entry name" value="P-loop containing nucleoside triphosphate hydrolases"/>
    <property type="match status" value="1"/>
</dbReference>
<reference evidence="14" key="1">
    <citation type="submission" date="2020-11" db="EMBL/GenBank/DDBJ databases">
        <authorList>
            <person name="Whiteford S."/>
        </authorList>
    </citation>
    <scope>NUCLEOTIDE SEQUENCE</scope>
</reference>
<evidence type="ECO:0000256" key="6">
    <source>
        <dbReference type="ARBA" id="ARBA00022840"/>
    </source>
</evidence>
<dbReference type="GO" id="GO:0005524">
    <property type="term" value="F:ATP binding"/>
    <property type="evidence" value="ECO:0007669"/>
    <property type="project" value="UniProtKB-KW"/>
</dbReference>
<dbReference type="InterPro" id="IPR001208">
    <property type="entry name" value="MCM_dom"/>
</dbReference>